<evidence type="ECO:0000256" key="1">
    <source>
        <dbReference type="SAM" id="MobiDB-lite"/>
    </source>
</evidence>
<evidence type="ECO:0000313" key="3">
    <source>
        <dbReference type="Proteomes" id="UP001595859"/>
    </source>
</evidence>
<dbReference type="Proteomes" id="UP001595859">
    <property type="component" value="Unassembled WGS sequence"/>
</dbReference>
<dbReference type="EMBL" id="JBHSIS010000009">
    <property type="protein sequence ID" value="MFC4855998.1"/>
    <property type="molecule type" value="Genomic_DNA"/>
</dbReference>
<evidence type="ECO:0000313" key="2">
    <source>
        <dbReference type="EMBL" id="MFC4855998.1"/>
    </source>
</evidence>
<feature type="region of interest" description="Disordered" evidence="1">
    <location>
        <begin position="1"/>
        <end position="26"/>
    </location>
</feature>
<comment type="caution">
    <text evidence="2">The sequence shown here is derived from an EMBL/GenBank/DDBJ whole genome shotgun (WGS) entry which is preliminary data.</text>
</comment>
<dbReference type="RefSeq" id="WP_378058097.1">
    <property type="nucleotide sequence ID" value="NZ_JBHSIS010000009.1"/>
</dbReference>
<name>A0ABV9S2W0_9PSEU</name>
<feature type="compositionally biased region" description="Basic and acidic residues" evidence="1">
    <location>
        <begin position="1"/>
        <end position="15"/>
    </location>
</feature>
<keyword evidence="3" id="KW-1185">Reference proteome</keyword>
<proteinExistence type="predicted"/>
<gene>
    <name evidence="2" type="ORF">ACFPCV_21000</name>
</gene>
<organism evidence="2 3">
    <name type="scientific">Actinophytocola glycyrrhizae</name>
    <dbReference type="NCBI Taxonomy" id="2044873"/>
    <lineage>
        <taxon>Bacteria</taxon>
        <taxon>Bacillati</taxon>
        <taxon>Actinomycetota</taxon>
        <taxon>Actinomycetes</taxon>
        <taxon>Pseudonocardiales</taxon>
        <taxon>Pseudonocardiaceae</taxon>
    </lineage>
</organism>
<reference evidence="3" key="1">
    <citation type="journal article" date="2019" name="Int. J. Syst. Evol. Microbiol.">
        <title>The Global Catalogue of Microorganisms (GCM) 10K type strain sequencing project: providing services to taxonomists for standard genome sequencing and annotation.</title>
        <authorList>
            <consortium name="The Broad Institute Genomics Platform"/>
            <consortium name="The Broad Institute Genome Sequencing Center for Infectious Disease"/>
            <person name="Wu L."/>
            <person name="Ma J."/>
        </authorList>
    </citation>
    <scope>NUCLEOTIDE SEQUENCE [LARGE SCALE GENOMIC DNA]</scope>
    <source>
        <strain evidence="3">ZS-22-S1</strain>
    </source>
</reference>
<accession>A0ABV9S2W0</accession>
<sequence>MGDRRAAVPGRREQFQGDGFSQGPARQSDLVVVGGFQVHLDDFA</sequence>
<protein>
    <submittedName>
        <fullName evidence="2">Uncharacterized protein</fullName>
    </submittedName>
</protein>